<evidence type="ECO:0000259" key="2">
    <source>
        <dbReference type="Pfam" id="PF04773"/>
    </source>
</evidence>
<dbReference type="PANTHER" id="PTHR30273:SF2">
    <property type="entry name" value="PROTEIN FECR"/>
    <property type="match status" value="1"/>
</dbReference>
<reference evidence="4 5" key="1">
    <citation type="submission" date="2020-08" db="EMBL/GenBank/DDBJ databases">
        <title>Genome public.</title>
        <authorList>
            <person name="Liu C."/>
            <person name="Sun Q."/>
        </authorList>
    </citation>
    <scope>NUCLEOTIDE SEQUENCE [LARGE SCALE GENOMIC DNA]</scope>
    <source>
        <strain evidence="4 5">BX2</strain>
    </source>
</reference>
<feature type="domain" description="FecR protein" evidence="2">
    <location>
        <begin position="98"/>
        <end position="192"/>
    </location>
</feature>
<gene>
    <name evidence="4" type="ORF">H8S77_13940</name>
</gene>
<dbReference type="Gene3D" id="2.60.120.1440">
    <property type="match status" value="1"/>
</dbReference>
<evidence type="ECO:0000313" key="5">
    <source>
        <dbReference type="Proteomes" id="UP000644010"/>
    </source>
</evidence>
<evidence type="ECO:0000259" key="3">
    <source>
        <dbReference type="Pfam" id="PF16344"/>
    </source>
</evidence>
<keyword evidence="1" id="KW-0472">Membrane</keyword>
<dbReference type="Proteomes" id="UP000644010">
    <property type="component" value="Unassembled WGS sequence"/>
</dbReference>
<dbReference type="PIRSF" id="PIRSF018266">
    <property type="entry name" value="FecR"/>
    <property type="match status" value="1"/>
</dbReference>
<dbReference type="InterPro" id="IPR012373">
    <property type="entry name" value="Ferrdict_sens_TM"/>
</dbReference>
<dbReference type="Pfam" id="PF04773">
    <property type="entry name" value="FecR"/>
    <property type="match status" value="1"/>
</dbReference>
<dbReference type="InterPro" id="IPR032508">
    <property type="entry name" value="FecR_C"/>
</dbReference>
<dbReference type="Gene3D" id="3.55.50.30">
    <property type="match status" value="1"/>
</dbReference>
<accession>A0ABR7E2K6</accession>
<name>A0ABR7E2K6_9BACT</name>
<dbReference type="EMBL" id="JACOOI010000014">
    <property type="protein sequence ID" value="MBC5643982.1"/>
    <property type="molecule type" value="Genomic_DNA"/>
</dbReference>
<feature type="transmembrane region" description="Helical" evidence="1">
    <location>
        <begin position="66"/>
        <end position="87"/>
    </location>
</feature>
<sequence>MDQKTIEKYLKGTISTREREDVMAWIEKEEKNKKDFLELRKLHDISIWNTEYIPDKKIKRHSTVNVLWRVAAVFLVLLSLGLSYLLVSDKESQMAVKTITCPQGQRLELVLSDGTKVWLNSNSILSFQNNKKENTRIVELDGEAYFEVTPDKKNPFIVQTEMYDITVLGTSFNVFSYQKSGLFECSLIEGAVSLQDKSQTVDMRLQPNEKVRLSNGTLIRSSIDPDENFLWKVGIYSFKNQPLSDVFAHLSLLHEVSIELKNPQIGAQMCTGKFRNKDGIEHILLTLQKNYQFSFTKEEDTHTYIIY</sequence>
<evidence type="ECO:0000256" key="1">
    <source>
        <dbReference type="SAM" id="Phobius"/>
    </source>
</evidence>
<keyword evidence="5" id="KW-1185">Reference proteome</keyword>
<proteinExistence type="predicted"/>
<dbReference type="Pfam" id="PF16344">
    <property type="entry name" value="FecR_C"/>
    <property type="match status" value="1"/>
</dbReference>
<dbReference type="InterPro" id="IPR006860">
    <property type="entry name" value="FecR"/>
</dbReference>
<keyword evidence="1" id="KW-0812">Transmembrane</keyword>
<comment type="caution">
    <text evidence="4">The sequence shown here is derived from an EMBL/GenBank/DDBJ whole genome shotgun (WGS) entry which is preliminary data.</text>
</comment>
<protein>
    <submittedName>
        <fullName evidence="4">FecR domain-containing protein</fullName>
    </submittedName>
</protein>
<evidence type="ECO:0000313" key="4">
    <source>
        <dbReference type="EMBL" id="MBC5643982.1"/>
    </source>
</evidence>
<organism evidence="4 5">
    <name type="scientific">Parabacteroides segnis</name>
    <dbReference type="NCBI Taxonomy" id="2763058"/>
    <lineage>
        <taxon>Bacteria</taxon>
        <taxon>Pseudomonadati</taxon>
        <taxon>Bacteroidota</taxon>
        <taxon>Bacteroidia</taxon>
        <taxon>Bacteroidales</taxon>
        <taxon>Tannerellaceae</taxon>
        <taxon>Parabacteroides</taxon>
    </lineage>
</organism>
<dbReference type="PANTHER" id="PTHR30273">
    <property type="entry name" value="PERIPLASMIC SIGNAL SENSOR AND SIGMA FACTOR ACTIVATOR FECR-RELATED"/>
    <property type="match status" value="1"/>
</dbReference>
<keyword evidence="1" id="KW-1133">Transmembrane helix</keyword>
<feature type="domain" description="Protein FecR C-terminal" evidence="3">
    <location>
        <begin position="236"/>
        <end position="303"/>
    </location>
</feature>
<dbReference type="RefSeq" id="WP_186959931.1">
    <property type="nucleotide sequence ID" value="NZ_JACOOI010000014.1"/>
</dbReference>